<dbReference type="GO" id="GO:0097237">
    <property type="term" value="P:cellular response to toxic substance"/>
    <property type="evidence" value="ECO:0007669"/>
    <property type="project" value="UniProtKB-ARBA"/>
</dbReference>
<name>A0A4V4HH64_DENBC</name>
<gene>
    <name evidence="4" type="ORF">K435DRAFT_853692</name>
</gene>
<protein>
    <submittedName>
        <fullName evidence="4">Uncharacterized protein</fullName>
    </submittedName>
</protein>
<keyword evidence="2" id="KW-0285">Flavoprotein</keyword>
<proteinExistence type="inferred from homology"/>
<dbReference type="InterPro" id="IPR050097">
    <property type="entry name" value="Ferredoxin-NADP_redctase_2"/>
</dbReference>
<comment type="similarity">
    <text evidence="1">Belongs to the class-II pyridine nucleotide-disulfide oxidoreductase family.</text>
</comment>
<reference evidence="4 5" key="1">
    <citation type="journal article" date="2019" name="Nat. Ecol. Evol.">
        <title>Megaphylogeny resolves global patterns of mushroom evolution.</title>
        <authorList>
            <person name="Varga T."/>
            <person name="Krizsan K."/>
            <person name="Foldi C."/>
            <person name="Dima B."/>
            <person name="Sanchez-Garcia M."/>
            <person name="Sanchez-Ramirez S."/>
            <person name="Szollosi G.J."/>
            <person name="Szarkandi J.G."/>
            <person name="Papp V."/>
            <person name="Albert L."/>
            <person name="Andreopoulos W."/>
            <person name="Angelini C."/>
            <person name="Antonin V."/>
            <person name="Barry K.W."/>
            <person name="Bougher N.L."/>
            <person name="Buchanan P."/>
            <person name="Buyck B."/>
            <person name="Bense V."/>
            <person name="Catcheside P."/>
            <person name="Chovatia M."/>
            <person name="Cooper J."/>
            <person name="Damon W."/>
            <person name="Desjardin D."/>
            <person name="Finy P."/>
            <person name="Geml J."/>
            <person name="Haridas S."/>
            <person name="Hughes K."/>
            <person name="Justo A."/>
            <person name="Karasinski D."/>
            <person name="Kautmanova I."/>
            <person name="Kiss B."/>
            <person name="Kocsube S."/>
            <person name="Kotiranta H."/>
            <person name="LaButti K.M."/>
            <person name="Lechner B.E."/>
            <person name="Liimatainen K."/>
            <person name="Lipzen A."/>
            <person name="Lukacs Z."/>
            <person name="Mihaltcheva S."/>
            <person name="Morgado L.N."/>
            <person name="Niskanen T."/>
            <person name="Noordeloos M.E."/>
            <person name="Ohm R.A."/>
            <person name="Ortiz-Santana B."/>
            <person name="Ovrebo C."/>
            <person name="Racz N."/>
            <person name="Riley R."/>
            <person name="Savchenko A."/>
            <person name="Shiryaev A."/>
            <person name="Soop K."/>
            <person name="Spirin V."/>
            <person name="Szebenyi C."/>
            <person name="Tomsovsky M."/>
            <person name="Tulloss R.E."/>
            <person name="Uehling J."/>
            <person name="Grigoriev I.V."/>
            <person name="Vagvolgyi C."/>
            <person name="Papp T."/>
            <person name="Martin F.M."/>
            <person name="Miettinen O."/>
            <person name="Hibbett D.S."/>
            <person name="Nagy L.G."/>
        </authorList>
    </citation>
    <scope>NUCLEOTIDE SEQUENCE [LARGE SCALE GENOMIC DNA]</scope>
    <source>
        <strain evidence="4 5">CBS 962.96</strain>
    </source>
</reference>
<evidence type="ECO:0000256" key="1">
    <source>
        <dbReference type="ARBA" id="ARBA00009333"/>
    </source>
</evidence>
<evidence type="ECO:0000256" key="3">
    <source>
        <dbReference type="ARBA" id="ARBA00023002"/>
    </source>
</evidence>
<dbReference type="GO" id="GO:0016491">
    <property type="term" value="F:oxidoreductase activity"/>
    <property type="evidence" value="ECO:0007669"/>
    <property type="project" value="UniProtKB-KW"/>
</dbReference>
<keyword evidence="5" id="KW-1185">Reference proteome</keyword>
<evidence type="ECO:0000313" key="4">
    <source>
        <dbReference type="EMBL" id="THV01546.1"/>
    </source>
</evidence>
<sequence>MFSCVLDPPNFNSNSNPDLDSRLRHHAYDILYPDDDNSTSFSTQTLSGSNADFFESSSLQRGPSYYTDQATMIIKQDRQCRLTHGKVDGSSKMRSKVTSTCNLPRTSANLDLVLFEGFMGNGFIAGGQRTATVNVENFPVCPTRILSPELMDKSRAGLKNEEVYWQSRISACTVRDGAIPIFRNKPLAVIGGCDSAAEEATYHPLEHRSYMMSRQRQAIGESPDEKRSDGLGGSREWVILRPRIRGIDKAITSAARSGCMAALAVETPLERLIGEKEGEKGMMGE</sequence>
<dbReference type="EMBL" id="ML179088">
    <property type="protein sequence ID" value="THV01546.1"/>
    <property type="molecule type" value="Genomic_DNA"/>
</dbReference>
<evidence type="ECO:0000313" key="5">
    <source>
        <dbReference type="Proteomes" id="UP000297245"/>
    </source>
</evidence>
<dbReference type="OrthoDB" id="371245at2759"/>
<accession>A0A4V4HH64</accession>
<dbReference type="PANTHER" id="PTHR48105">
    <property type="entry name" value="THIOREDOXIN REDUCTASE 1-RELATED-RELATED"/>
    <property type="match status" value="1"/>
</dbReference>
<keyword evidence="3" id="KW-0560">Oxidoreductase</keyword>
<dbReference type="Gene3D" id="3.50.50.60">
    <property type="entry name" value="FAD/NAD(P)-binding domain"/>
    <property type="match status" value="1"/>
</dbReference>
<dbReference type="Proteomes" id="UP000297245">
    <property type="component" value="Unassembled WGS sequence"/>
</dbReference>
<dbReference type="InterPro" id="IPR036188">
    <property type="entry name" value="FAD/NAD-bd_sf"/>
</dbReference>
<evidence type="ECO:0000256" key="2">
    <source>
        <dbReference type="ARBA" id="ARBA00022630"/>
    </source>
</evidence>
<dbReference type="AlphaFoldDB" id="A0A4V4HH64"/>
<organism evidence="4 5">
    <name type="scientific">Dendrothele bispora (strain CBS 962.96)</name>
    <dbReference type="NCBI Taxonomy" id="1314807"/>
    <lineage>
        <taxon>Eukaryota</taxon>
        <taxon>Fungi</taxon>
        <taxon>Dikarya</taxon>
        <taxon>Basidiomycota</taxon>
        <taxon>Agaricomycotina</taxon>
        <taxon>Agaricomycetes</taxon>
        <taxon>Agaricomycetidae</taxon>
        <taxon>Agaricales</taxon>
        <taxon>Agaricales incertae sedis</taxon>
        <taxon>Dendrothele</taxon>
    </lineage>
</organism>